<dbReference type="Proteomes" id="UP001062846">
    <property type="component" value="Chromosome 10"/>
</dbReference>
<evidence type="ECO:0000313" key="2">
    <source>
        <dbReference type="Proteomes" id="UP001062846"/>
    </source>
</evidence>
<keyword evidence="2" id="KW-1185">Reference proteome</keyword>
<protein>
    <submittedName>
        <fullName evidence="1">Uncharacterized protein</fullName>
    </submittedName>
</protein>
<accession>A0ACC0M242</accession>
<sequence>MLPPDVCSRAGRPKKATRRELEEQATENPDPTRLGRKGTKMTCSICGVEGHNKRSCKKGPVVDTNADGTTPEQGPVEGSNGPLGTTPIQGPLGATNGLQTSIVVGNNYGGPSGMTVDGGQPHSGTKLPVRRKMKVVEKRSAQVVEIGSSEVLEAGLTQSSITTQLLLKNTSLINPFEKKRQSNVEVSSDLPPKPIPSPAQQQSEEESTQKLPPNKLVENIMKCLIFIFVRLLRT</sequence>
<gene>
    <name evidence="1" type="ORF">RHMOL_Rhmol10G0140600</name>
</gene>
<evidence type="ECO:0000313" key="1">
    <source>
        <dbReference type="EMBL" id="KAI8534995.1"/>
    </source>
</evidence>
<proteinExistence type="predicted"/>
<name>A0ACC0M242_RHOML</name>
<dbReference type="EMBL" id="CM046397">
    <property type="protein sequence ID" value="KAI8534995.1"/>
    <property type="molecule type" value="Genomic_DNA"/>
</dbReference>
<comment type="caution">
    <text evidence="1">The sequence shown here is derived from an EMBL/GenBank/DDBJ whole genome shotgun (WGS) entry which is preliminary data.</text>
</comment>
<organism evidence="1 2">
    <name type="scientific">Rhododendron molle</name>
    <name type="common">Chinese azalea</name>
    <name type="synonym">Azalea mollis</name>
    <dbReference type="NCBI Taxonomy" id="49168"/>
    <lineage>
        <taxon>Eukaryota</taxon>
        <taxon>Viridiplantae</taxon>
        <taxon>Streptophyta</taxon>
        <taxon>Embryophyta</taxon>
        <taxon>Tracheophyta</taxon>
        <taxon>Spermatophyta</taxon>
        <taxon>Magnoliopsida</taxon>
        <taxon>eudicotyledons</taxon>
        <taxon>Gunneridae</taxon>
        <taxon>Pentapetalae</taxon>
        <taxon>asterids</taxon>
        <taxon>Ericales</taxon>
        <taxon>Ericaceae</taxon>
        <taxon>Ericoideae</taxon>
        <taxon>Rhodoreae</taxon>
        <taxon>Rhododendron</taxon>
    </lineage>
</organism>
<reference evidence="1" key="1">
    <citation type="submission" date="2022-02" db="EMBL/GenBank/DDBJ databases">
        <title>Plant Genome Project.</title>
        <authorList>
            <person name="Zhang R.-G."/>
        </authorList>
    </citation>
    <scope>NUCLEOTIDE SEQUENCE</scope>
    <source>
        <strain evidence="1">AT1</strain>
    </source>
</reference>